<gene>
    <name evidence="1" type="ORF">PQ455_07285</name>
</gene>
<dbReference type="Proteomes" id="UP001220395">
    <property type="component" value="Chromosome"/>
</dbReference>
<keyword evidence="2" id="KW-1185">Reference proteome</keyword>
<accession>A0ABY7TQQ6</accession>
<evidence type="ECO:0000313" key="1">
    <source>
        <dbReference type="EMBL" id="WCT75011.1"/>
    </source>
</evidence>
<proteinExistence type="predicted"/>
<reference evidence="1 2" key="1">
    <citation type="submission" date="2023-02" db="EMBL/GenBank/DDBJ databases">
        <title>Genome sequence of Sphingomonas naphthae.</title>
        <authorList>
            <person name="Kim S."/>
            <person name="Heo J."/>
            <person name="Kwon S.-W."/>
        </authorList>
    </citation>
    <scope>NUCLEOTIDE SEQUENCE [LARGE SCALE GENOMIC DNA]</scope>
    <source>
        <strain evidence="1 2">KACC 18716</strain>
    </source>
</reference>
<name>A0ABY7TQQ6_9SPHN</name>
<protein>
    <submittedName>
        <fullName evidence="1">Uncharacterized protein</fullName>
    </submittedName>
</protein>
<organism evidence="1 2">
    <name type="scientific">Sphingomonas naphthae</name>
    <dbReference type="NCBI Taxonomy" id="1813468"/>
    <lineage>
        <taxon>Bacteria</taxon>
        <taxon>Pseudomonadati</taxon>
        <taxon>Pseudomonadota</taxon>
        <taxon>Alphaproteobacteria</taxon>
        <taxon>Sphingomonadales</taxon>
        <taxon>Sphingomonadaceae</taxon>
        <taxon>Sphingomonas</taxon>
    </lineage>
</organism>
<sequence>MKRIDRLALASAEAMRDRIADRIRRDADFRFAAGNTAALLRAKWLYGLERSVRSIAPRIVSRTSGEAVEARRLAITHIVADEVLREYRRAAATAGTPMTMDNAKDVIFAGAIQPIEIAGAVMRLLEVQCGLDLLRGPIDPDAATGCADDHGAFAQPGMDVA</sequence>
<dbReference type="EMBL" id="CP117411">
    <property type="protein sequence ID" value="WCT75011.1"/>
    <property type="molecule type" value="Genomic_DNA"/>
</dbReference>
<dbReference type="RefSeq" id="WP_273690508.1">
    <property type="nucleotide sequence ID" value="NZ_CP117411.1"/>
</dbReference>
<evidence type="ECO:0000313" key="2">
    <source>
        <dbReference type="Proteomes" id="UP001220395"/>
    </source>
</evidence>